<reference evidence="1" key="1">
    <citation type="submission" date="2019-04" db="EMBL/GenBank/DDBJ databases">
        <authorList>
            <person name="Alioto T."/>
            <person name="Alioto T."/>
        </authorList>
    </citation>
    <scope>NUCLEOTIDE SEQUENCE [LARGE SCALE GENOMIC DNA]</scope>
</reference>
<comment type="caution">
    <text evidence="1">The sequence shown here is derived from an EMBL/GenBank/DDBJ whole genome shotgun (WGS) entry which is preliminary data.</text>
</comment>
<dbReference type="EMBL" id="CABDUW010000412">
    <property type="protein sequence ID" value="VTJ68113.1"/>
    <property type="molecule type" value="Genomic_DNA"/>
</dbReference>
<evidence type="ECO:0000313" key="2">
    <source>
        <dbReference type="Proteomes" id="UP000335636"/>
    </source>
</evidence>
<dbReference type="AlphaFoldDB" id="A0A5E4BEM4"/>
<organism evidence="1 2">
    <name type="scientific">Marmota monax</name>
    <name type="common">Woodchuck</name>
    <dbReference type="NCBI Taxonomy" id="9995"/>
    <lineage>
        <taxon>Eukaryota</taxon>
        <taxon>Metazoa</taxon>
        <taxon>Chordata</taxon>
        <taxon>Craniata</taxon>
        <taxon>Vertebrata</taxon>
        <taxon>Euteleostomi</taxon>
        <taxon>Mammalia</taxon>
        <taxon>Eutheria</taxon>
        <taxon>Euarchontoglires</taxon>
        <taxon>Glires</taxon>
        <taxon>Rodentia</taxon>
        <taxon>Sciuromorpha</taxon>
        <taxon>Sciuridae</taxon>
        <taxon>Xerinae</taxon>
        <taxon>Marmotini</taxon>
        <taxon>Marmota</taxon>
    </lineage>
</organism>
<evidence type="ECO:0000313" key="1">
    <source>
        <dbReference type="EMBL" id="VTJ68113.1"/>
    </source>
</evidence>
<accession>A0A5E4BEM4</accession>
<gene>
    <name evidence="1" type="ORF">MONAX_5E024823</name>
</gene>
<protein>
    <submittedName>
        <fullName evidence="1">Uncharacterized protein</fullName>
    </submittedName>
</protein>
<feature type="non-terminal residue" evidence="1">
    <location>
        <position position="1"/>
    </location>
</feature>
<name>A0A5E4BEM4_MARMO</name>
<keyword evidence="2" id="KW-1185">Reference proteome</keyword>
<dbReference type="Proteomes" id="UP000335636">
    <property type="component" value="Unassembled WGS sequence"/>
</dbReference>
<feature type="non-terminal residue" evidence="1">
    <location>
        <position position="82"/>
    </location>
</feature>
<sequence length="82" mass="9670">NKTEVPLSRKESIIEALAGFYAKSSLYEETKSELDRFSKDRNKRSLFRKEISYVTPFGHQFTVITWRSFQSLVDHPQTWIAQ</sequence>
<proteinExistence type="predicted"/>